<proteinExistence type="predicted"/>
<sequence length="42" mass="4659">MPDNVIILFLSGAVMTGRGLDQIMPHPGNPQLYESYVQNARD</sequence>
<reference evidence="1 2" key="1">
    <citation type="submission" date="2019-02" db="EMBL/GenBank/DDBJ databases">
        <title>Deep-cultivation of Planctomycetes and their phenomic and genomic characterization uncovers novel biology.</title>
        <authorList>
            <person name="Wiegand S."/>
            <person name="Jogler M."/>
            <person name="Boedeker C."/>
            <person name="Pinto D."/>
            <person name="Vollmers J."/>
            <person name="Rivas-Marin E."/>
            <person name="Kohn T."/>
            <person name="Peeters S.H."/>
            <person name="Heuer A."/>
            <person name="Rast P."/>
            <person name="Oberbeckmann S."/>
            <person name="Bunk B."/>
            <person name="Jeske O."/>
            <person name="Meyerdierks A."/>
            <person name="Storesund J.E."/>
            <person name="Kallscheuer N."/>
            <person name="Luecker S."/>
            <person name="Lage O.M."/>
            <person name="Pohl T."/>
            <person name="Merkel B.J."/>
            <person name="Hornburger P."/>
            <person name="Mueller R.-W."/>
            <person name="Bruemmer F."/>
            <person name="Labrenz M."/>
            <person name="Spormann A.M."/>
            <person name="Op den Camp H."/>
            <person name="Overmann J."/>
            <person name="Amann R."/>
            <person name="Jetten M.S.M."/>
            <person name="Mascher T."/>
            <person name="Medema M.H."/>
            <person name="Devos D.P."/>
            <person name="Kaster A.-K."/>
            <person name="Ovreas L."/>
            <person name="Rohde M."/>
            <person name="Galperin M.Y."/>
            <person name="Jogler C."/>
        </authorList>
    </citation>
    <scope>NUCLEOTIDE SEQUENCE [LARGE SCALE GENOMIC DNA]</scope>
    <source>
        <strain evidence="1 2">Pan153</strain>
    </source>
</reference>
<dbReference type="Proteomes" id="UP000320839">
    <property type="component" value="Chromosome"/>
</dbReference>
<protein>
    <submittedName>
        <fullName evidence="1">Uncharacterized protein</fullName>
    </submittedName>
</protein>
<gene>
    <name evidence="1" type="ORF">Pan153_52250</name>
</gene>
<evidence type="ECO:0000313" key="1">
    <source>
        <dbReference type="EMBL" id="QDV20549.1"/>
    </source>
</evidence>
<dbReference type="AlphaFoldDB" id="A0A518FW25"/>
<accession>A0A518FW25</accession>
<dbReference type="EMBL" id="CP036317">
    <property type="protein sequence ID" value="QDV20549.1"/>
    <property type="molecule type" value="Genomic_DNA"/>
</dbReference>
<evidence type="ECO:0000313" key="2">
    <source>
        <dbReference type="Proteomes" id="UP000320839"/>
    </source>
</evidence>
<dbReference type="RefSeq" id="WP_261344652.1">
    <property type="nucleotide sequence ID" value="NZ_CP036317.1"/>
</dbReference>
<organism evidence="1 2">
    <name type="scientific">Gimesia panareensis</name>
    <dbReference type="NCBI Taxonomy" id="2527978"/>
    <lineage>
        <taxon>Bacteria</taxon>
        <taxon>Pseudomonadati</taxon>
        <taxon>Planctomycetota</taxon>
        <taxon>Planctomycetia</taxon>
        <taxon>Planctomycetales</taxon>
        <taxon>Planctomycetaceae</taxon>
        <taxon>Gimesia</taxon>
    </lineage>
</organism>
<name>A0A518FW25_9PLAN</name>